<evidence type="ECO:0000259" key="1">
    <source>
        <dbReference type="PROSITE" id="PS51194"/>
    </source>
</evidence>
<feature type="domain" description="Helicase C-terminal" evidence="1">
    <location>
        <begin position="1"/>
        <end position="101"/>
    </location>
</feature>
<dbReference type="EMBL" id="CAJNOR010003160">
    <property type="protein sequence ID" value="CAF1384048.1"/>
    <property type="molecule type" value="Genomic_DNA"/>
</dbReference>
<reference evidence="2" key="1">
    <citation type="submission" date="2021-02" db="EMBL/GenBank/DDBJ databases">
        <authorList>
            <person name="Nowell W R."/>
        </authorList>
    </citation>
    <scope>NUCLEOTIDE SEQUENCE</scope>
</reference>
<dbReference type="Proteomes" id="UP000663852">
    <property type="component" value="Unassembled WGS sequence"/>
</dbReference>
<dbReference type="InterPro" id="IPR027417">
    <property type="entry name" value="P-loop_NTPase"/>
</dbReference>
<evidence type="ECO:0000313" key="3">
    <source>
        <dbReference type="EMBL" id="CAF1517508.1"/>
    </source>
</evidence>
<keyword evidence="4" id="KW-1185">Reference proteome</keyword>
<dbReference type="PANTHER" id="PTHR47958">
    <property type="entry name" value="ATP-DEPENDENT RNA HELICASE DBP3"/>
    <property type="match status" value="1"/>
</dbReference>
<comment type="caution">
    <text evidence="2">The sequence shown here is derived from an EMBL/GenBank/DDBJ whole genome shotgun (WGS) entry which is preliminary data.</text>
</comment>
<dbReference type="PROSITE" id="PS51194">
    <property type="entry name" value="HELICASE_CTER"/>
    <property type="match status" value="1"/>
</dbReference>
<gene>
    <name evidence="3" type="ORF">EDS130_LOCUS43653</name>
    <name evidence="2" type="ORF">XAT740_LOCUS33235</name>
</gene>
<proteinExistence type="predicted"/>
<dbReference type="AlphaFoldDB" id="A0A815K1Y8"/>
<evidence type="ECO:0000313" key="4">
    <source>
        <dbReference type="Proteomes" id="UP000663828"/>
    </source>
</evidence>
<accession>A0A815K1Y8</accession>
<dbReference type="SUPFAM" id="SSF52540">
    <property type="entry name" value="P-loop containing nucleoside triphosphate hydrolases"/>
    <property type="match status" value="1"/>
</dbReference>
<dbReference type="OrthoDB" id="10265785at2759"/>
<organism evidence="2 4">
    <name type="scientific">Adineta ricciae</name>
    <name type="common">Rotifer</name>
    <dbReference type="NCBI Taxonomy" id="249248"/>
    <lineage>
        <taxon>Eukaryota</taxon>
        <taxon>Metazoa</taxon>
        <taxon>Spiralia</taxon>
        <taxon>Gnathifera</taxon>
        <taxon>Rotifera</taxon>
        <taxon>Eurotatoria</taxon>
        <taxon>Bdelloidea</taxon>
        <taxon>Adinetida</taxon>
        <taxon>Adinetidae</taxon>
        <taxon>Adineta</taxon>
    </lineage>
</organism>
<dbReference type="InterPro" id="IPR001650">
    <property type="entry name" value="Helicase_C-like"/>
</dbReference>
<sequence length="101" mass="11706">MNATHRDNSIREFCTGVSRILLRTDRPEDDTDIPQVSPIINYDLSSNCDKYVHRVGRRGRFGRNGLAINFITIDERSLLHRIKQHYNIKIEELLADVVSLI</sequence>
<dbReference type="Gene3D" id="3.40.50.300">
    <property type="entry name" value="P-loop containing nucleotide triphosphate hydrolases"/>
    <property type="match status" value="1"/>
</dbReference>
<protein>
    <recommendedName>
        <fullName evidence="1">Helicase C-terminal domain-containing protein</fullName>
    </recommendedName>
</protein>
<dbReference type="Pfam" id="PF00271">
    <property type="entry name" value="Helicase_C"/>
    <property type="match status" value="1"/>
</dbReference>
<evidence type="ECO:0000313" key="2">
    <source>
        <dbReference type="EMBL" id="CAF1384048.1"/>
    </source>
</evidence>
<dbReference type="EMBL" id="CAJNOJ010000743">
    <property type="protein sequence ID" value="CAF1517508.1"/>
    <property type="molecule type" value="Genomic_DNA"/>
</dbReference>
<dbReference type="Proteomes" id="UP000663828">
    <property type="component" value="Unassembled WGS sequence"/>
</dbReference>
<name>A0A815K1Y8_ADIRI</name>